<feature type="compositionally biased region" description="Basic residues" evidence="2">
    <location>
        <begin position="36"/>
        <end position="50"/>
    </location>
</feature>
<reference evidence="3 4" key="1">
    <citation type="submission" date="2016-11" db="EMBL/GenBank/DDBJ databases">
        <authorList>
            <person name="Jaros S."/>
            <person name="Januszkiewicz K."/>
            <person name="Wedrychowicz H."/>
        </authorList>
    </citation>
    <scope>NUCLEOTIDE SEQUENCE [LARGE SCALE GENOMIC DNA]</scope>
    <source>
        <strain evidence="3 4">DSM 27063</strain>
    </source>
</reference>
<evidence type="ECO:0000313" key="3">
    <source>
        <dbReference type="EMBL" id="SHJ27665.1"/>
    </source>
</evidence>
<evidence type="ECO:0000313" key="4">
    <source>
        <dbReference type="Proteomes" id="UP000184050"/>
    </source>
</evidence>
<dbReference type="InterPro" id="IPR035205">
    <property type="entry name" value="DUF5320"/>
</dbReference>
<evidence type="ECO:0000256" key="1">
    <source>
        <dbReference type="SAM" id="Coils"/>
    </source>
</evidence>
<feature type="coiled-coil region" evidence="1">
    <location>
        <begin position="75"/>
        <end position="102"/>
    </location>
</feature>
<dbReference type="EMBL" id="FQZE01000015">
    <property type="protein sequence ID" value="SHJ27665.1"/>
    <property type="molecule type" value="Genomic_DNA"/>
</dbReference>
<feature type="region of interest" description="Disordered" evidence="2">
    <location>
        <begin position="1"/>
        <end position="56"/>
    </location>
</feature>
<dbReference type="Proteomes" id="UP000184050">
    <property type="component" value="Unassembled WGS sequence"/>
</dbReference>
<proteinExistence type="predicted"/>
<dbReference type="OrthoDB" id="1453764at2"/>
<dbReference type="AlphaFoldDB" id="A0A1M6HZV5"/>
<sequence length="104" mass="11390">MPGFNRTGPQGAGPMTGRQLGPCNDNNREVQPRGTGFRRRPGRGAGRRGGRGFGFRWGNPFAGAPGYFEDATAGEASLENEVRVLKDQLSEAEKELEQLRKEKQ</sequence>
<accession>A0A1M6HZV5</accession>
<dbReference type="RefSeq" id="WP_073169213.1">
    <property type="nucleotide sequence ID" value="NZ_FQZE01000015.1"/>
</dbReference>
<dbReference type="STRING" id="1168035.SAMN05444280_11520"/>
<name>A0A1M6HZV5_9BACT</name>
<dbReference type="Pfam" id="PF17253">
    <property type="entry name" value="DUF5320"/>
    <property type="match status" value="1"/>
</dbReference>
<gene>
    <name evidence="3" type="ORF">SAMN05444280_11520</name>
</gene>
<keyword evidence="1" id="KW-0175">Coiled coil</keyword>
<organism evidence="3 4">
    <name type="scientific">Tangfeifania diversioriginum</name>
    <dbReference type="NCBI Taxonomy" id="1168035"/>
    <lineage>
        <taxon>Bacteria</taxon>
        <taxon>Pseudomonadati</taxon>
        <taxon>Bacteroidota</taxon>
        <taxon>Bacteroidia</taxon>
        <taxon>Marinilabiliales</taxon>
        <taxon>Prolixibacteraceae</taxon>
        <taxon>Tangfeifania</taxon>
    </lineage>
</organism>
<keyword evidence="4" id="KW-1185">Reference proteome</keyword>
<protein>
    <submittedName>
        <fullName evidence="3">Uncharacterized protein</fullName>
    </submittedName>
</protein>
<evidence type="ECO:0000256" key="2">
    <source>
        <dbReference type="SAM" id="MobiDB-lite"/>
    </source>
</evidence>